<dbReference type="NCBIfam" id="TIGR01536">
    <property type="entry name" value="asn_synth_AEB"/>
    <property type="match status" value="1"/>
</dbReference>
<evidence type="ECO:0000256" key="8">
    <source>
        <dbReference type="ARBA" id="ARBA00048741"/>
    </source>
</evidence>
<feature type="site" description="Important for beta-aspartyl-AMP intermediate formation" evidence="11">
    <location>
        <position position="379"/>
    </location>
</feature>
<dbReference type="EC" id="6.3.5.4" evidence="3"/>
<dbReference type="PANTHER" id="PTHR43284:SF1">
    <property type="entry name" value="ASPARAGINE SYNTHETASE"/>
    <property type="match status" value="1"/>
</dbReference>
<gene>
    <name evidence="13" type="ORF">AQI95_13275</name>
</gene>
<dbReference type="SUPFAM" id="SSF56235">
    <property type="entry name" value="N-terminal nucleophile aminohydrolases (Ntn hydrolases)"/>
    <property type="match status" value="1"/>
</dbReference>
<dbReference type="Pfam" id="PF13537">
    <property type="entry name" value="GATase_7"/>
    <property type="match status" value="1"/>
</dbReference>
<protein>
    <recommendedName>
        <fullName evidence="3">asparagine synthase (glutamine-hydrolyzing)</fullName>
        <ecNumber evidence="3">6.3.5.4</ecNumber>
    </recommendedName>
</protein>
<evidence type="ECO:0000256" key="11">
    <source>
        <dbReference type="PIRSR" id="PIRSR001589-3"/>
    </source>
</evidence>
<keyword evidence="14" id="KW-1185">Reference proteome</keyword>
<dbReference type="PIRSF" id="PIRSF001589">
    <property type="entry name" value="Asn_synthetase_glu-h"/>
    <property type="match status" value="1"/>
</dbReference>
<evidence type="ECO:0000256" key="1">
    <source>
        <dbReference type="ARBA" id="ARBA00005187"/>
    </source>
</evidence>
<feature type="binding site" evidence="10">
    <location>
        <position position="291"/>
    </location>
    <ligand>
        <name>ATP</name>
        <dbReference type="ChEBI" id="CHEBI:30616"/>
    </ligand>
</feature>
<evidence type="ECO:0000256" key="4">
    <source>
        <dbReference type="ARBA" id="ARBA00022741"/>
    </source>
</evidence>
<comment type="caution">
    <text evidence="13">The sequence shown here is derived from an EMBL/GenBank/DDBJ whole genome shotgun (WGS) entry which is preliminary data.</text>
</comment>
<dbReference type="AlphaFoldDB" id="A0A101P6Q1"/>
<dbReference type="PROSITE" id="PS51278">
    <property type="entry name" value="GATASE_TYPE_2"/>
    <property type="match status" value="1"/>
</dbReference>
<feature type="binding site" evidence="10">
    <location>
        <position position="102"/>
    </location>
    <ligand>
        <name>L-glutamine</name>
        <dbReference type="ChEBI" id="CHEBI:58359"/>
    </ligand>
</feature>
<keyword evidence="4 10" id="KW-0547">Nucleotide-binding</keyword>
<evidence type="ECO:0000256" key="10">
    <source>
        <dbReference type="PIRSR" id="PIRSR001589-2"/>
    </source>
</evidence>
<accession>A0A101P6Q1</accession>
<evidence type="ECO:0000256" key="2">
    <source>
        <dbReference type="ARBA" id="ARBA00005752"/>
    </source>
</evidence>
<feature type="binding site" evidence="10">
    <location>
        <position position="261"/>
    </location>
    <ligand>
        <name>ATP</name>
        <dbReference type="ChEBI" id="CHEBI:30616"/>
    </ligand>
</feature>
<feature type="active site" description="For GATase activity" evidence="9">
    <location>
        <position position="2"/>
    </location>
</feature>
<evidence type="ECO:0000256" key="9">
    <source>
        <dbReference type="PIRSR" id="PIRSR001589-1"/>
    </source>
</evidence>
<feature type="binding site" evidence="10">
    <location>
        <begin position="377"/>
        <end position="378"/>
    </location>
    <ligand>
        <name>ATP</name>
        <dbReference type="ChEBI" id="CHEBI:30616"/>
    </ligand>
</feature>
<dbReference type="Gene3D" id="3.40.50.620">
    <property type="entry name" value="HUPs"/>
    <property type="match status" value="1"/>
</dbReference>
<dbReference type="InterPro" id="IPR051786">
    <property type="entry name" value="ASN_synthetase/amidase"/>
</dbReference>
<comment type="pathway">
    <text evidence="1">Amino-acid biosynthesis; L-asparagine biosynthesis; L-asparagine from L-aspartate (L-Gln route): step 1/1.</text>
</comment>
<keyword evidence="6 9" id="KW-0061">Asparagine biosynthesis</keyword>
<evidence type="ECO:0000313" key="13">
    <source>
        <dbReference type="EMBL" id="KUN05910.1"/>
    </source>
</evidence>
<proteinExistence type="inferred from homology"/>
<organism evidence="13 14">
    <name type="scientific">Streptomyces yokosukanensis</name>
    <dbReference type="NCBI Taxonomy" id="67386"/>
    <lineage>
        <taxon>Bacteria</taxon>
        <taxon>Bacillati</taxon>
        <taxon>Actinomycetota</taxon>
        <taxon>Actinomycetes</taxon>
        <taxon>Kitasatosporales</taxon>
        <taxon>Streptomycetaceae</taxon>
        <taxon>Streptomyces</taxon>
    </lineage>
</organism>
<dbReference type="CDD" id="cd00712">
    <property type="entry name" value="AsnB"/>
    <property type="match status" value="1"/>
</dbReference>
<dbReference type="InterPro" id="IPR017932">
    <property type="entry name" value="GATase_2_dom"/>
</dbReference>
<dbReference type="InterPro" id="IPR001962">
    <property type="entry name" value="Asn_synthase"/>
</dbReference>
<dbReference type="InterPro" id="IPR006426">
    <property type="entry name" value="Asn_synth_AEB"/>
</dbReference>
<dbReference type="Proteomes" id="UP000053127">
    <property type="component" value="Unassembled WGS sequence"/>
</dbReference>
<dbReference type="InterPro" id="IPR033738">
    <property type="entry name" value="AsnB_N"/>
</dbReference>
<dbReference type="InterPro" id="IPR029055">
    <property type="entry name" value="Ntn_hydrolases_N"/>
</dbReference>
<evidence type="ECO:0000256" key="5">
    <source>
        <dbReference type="ARBA" id="ARBA00022840"/>
    </source>
</evidence>
<dbReference type="Pfam" id="PF00733">
    <property type="entry name" value="Asn_synthase"/>
    <property type="match status" value="1"/>
</dbReference>
<dbReference type="CDD" id="cd01991">
    <property type="entry name" value="Asn_synthase_B_C"/>
    <property type="match status" value="1"/>
</dbReference>
<evidence type="ECO:0000259" key="12">
    <source>
        <dbReference type="PROSITE" id="PS51278"/>
    </source>
</evidence>
<dbReference type="GO" id="GO:0004066">
    <property type="term" value="F:asparagine synthase (glutamine-hydrolyzing) activity"/>
    <property type="evidence" value="ECO:0007669"/>
    <property type="project" value="UniProtKB-EC"/>
</dbReference>
<evidence type="ECO:0000256" key="7">
    <source>
        <dbReference type="ARBA" id="ARBA00022962"/>
    </source>
</evidence>
<dbReference type="GO" id="GO:0006529">
    <property type="term" value="P:asparagine biosynthetic process"/>
    <property type="evidence" value="ECO:0007669"/>
    <property type="project" value="UniProtKB-KW"/>
</dbReference>
<dbReference type="STRING" id="67386.AQI95_13275"/>
<evidence type="ECO:0000313" key="14">
    <source>
        <dbReference type="Proteomes" id="UP000053127"/>
    </source>
</evidence>
<keyword evidence="7 9" id="KW-0315">Glutamine amidotransferase</keyword>
<dbReference type="PANTHER" id="PTHR43284">
    <property type="entry name" value="ASPARAGINE SYNTHETASE (GLUTAMINE-HYDROLYZING)"/>
    <property type="match status" value="1"/>
</dbReference>
<dbReference type="InterPro" id="IPR014729">
    <property type="entry name" value="Rossmann-like_a/b/a_fold"/>
</dbReference>
<comment type="similarity">
    <text evidence="2">Belongs to the asparagine synthetase family.</text>
</comment>
<dbReference type="RefSeq" id="WP_067121877.1">
    <property type="nucleotide sequence ID" value="NZ_KQ948210.1"/>
</dbReference>
<evidence type="ECO:0000256" key="6">
    <source>
        <dbReference type="ARBA" id="ARBA00022888"/>
    </source>
</evidence>
<evidence type="ECO:0000256" key="3">
    <source>
        <dbReference type="ARBA" id="ARBA00012737"/>
    </source>
</evidence>
<sequence>MCGITGWVSYDRDLAAEATTLDAMTETMACRGPDDRGTWIEGPAALGHRRLAIIDLPGGRQPMSLDTPEGSLAMVYSGEAYNFTELRRELEGRGHRFTTDSDTEVVLHGYLEWGDAVAERLNGMYAFAVWDGRRGKLVMIRDRMGIKPFYYYPTPDGVLFGSEPKAILANPLVRRRVTLDGLRELLVMIKTPGHGIWDGMREVEPGTVVTVDRSGLSTRAYWRLETRAHTDDRDTTITTVRSLLDDIVRRQLVADVPRCTLLSGGLDSSAMTAIAARQLAAQGERVRSFAVDFVGQTDNFIADELRGTPDTPFVHDVAKLADTDHQDIVLDSQSLADPAVRELVIRARDLPAGFGDMDASLLLLFRAIREKSTVALSGESADEVFGGYLQFFDEEARRGDTFPWLVRFGRDFGDDSDVLRADVAKSLDLQGYIADGYRTAVAAIDRLDGESDFEYRMRQISHLHLTRFVRILLDRKDRMSMAVGLEVRVPFCDHRLVEYVYNAPWALKSFDGREKSLLREAAADVLPRSVYDRVKSPYPSTQDPRYARALQEQAKDLLARPSHRVFDLVDRERLRTAAEREAPISSQAQRRGLERTLDLAQWLDLYSPEVNLS</sequence>
<dbReference type="EMBL" id="LMWN01000018">
    <property type="protein sequence ID" value="KUN05910.1"/>
    <property type="molecule type" value="Genomic_DNA"/>
</dbReference>
<dbReference type="SUPFAM" id="SSF52402">
    <property type="entry name" value="Adenine nucleotide alpha hydrolases-like"/>
    <property type="match status" value="1"/>
</dbReference>
<comment type="catalytic activity">
    <reaction evidence="8">
        <text>L-aspartate + L-glutamine + ATP + H2O = L-asparagine + L-glutamate + AMP + diphosphate + H(+)</text>
        <dbReference type="Rhea" id="RHEA:12228"/>
        <dbReference type="ChEBI" id="CHEBI:15377"/>
        <dbReference type="ChEBI" id="CHEBI:15378"/>
        <dbReference type="ChEBI" id="CHEBI:29985"/>
        <dbReference type="ChEBI" id="CHEBI:29991"/>
        <dbReference type="ChEBI" id="CHEBI:30616"/>
        <dbReference type="ChEBI" id="CHEBI:33019"/>
        <dbReference type="ChEBI" id="CHEBI:58048"/>
        <dbReference type="ChEBI" id="CHEBI:58359"/>
        <dbReference type="ChEBI" id="CHEBI:456215"/>
        <dbReference type="EC" id="6.3.5.4"/>
    </reaction>
</comment>
<dbReference type="Gene3D" id="3.60.20.10">
    <property type="entry name" value="Glutamine Phosphoribosylpyrophosphate, subunit 1, domain 1"/>
    <property type="match status" value="1"/>
</dbReference>
<dbReference type="GO" id="GO:0005829">
    <property type="term" value="C:cytosol"/>
    <property type="evidence" value="ECO:0007669"/>
    <property type="project" value="TreeGrafter"/>
</dbReference>
<dbReference type="OrthoDB" id="9763290at2"/>
<feature type="domain" description="Glutamine amidotransferase type-2" evidence="12">
    <location>
        <begin position="2"/>
        <end position="214"/>
    </location>
</feature>
<name>A0A101P6Q1_9ACTN</name>
<dbReference type="GO" id="GO:0005524">
    <property type="term" value="F:ATP binding"/>
    <property type="evidence" value="ECO:0007669"/>
    <property type="project" value="UniProtKB-KW"/>
</dbReference>
<reference evidence="13 14" key="1">
    <citation type="submission" date="2015-10" db="EMBL/GenBank/DDBJ databases">
        <title>Draft genome sequence of Streptomyces yokosukanensis DSM 40224, type strain for the species Streptomyces yokosukanensis.</title>
        <authorList>
            <person name="Ruckert C."/>
            <person name="Winkler A."/>
            <person name="Kalinowski J."/>
            <person name="Kampfer P."/>
            <person name="Glaeser S."/>
        </authorList>
    </citation>
    <scope>NUCLEOTIDE SEQUENCE [LARGE SCALE GENOMIC DNA]</scope>
    <source>
        <strain evidence="13 14">DSM 40224</strain>
    </source>
</reference>
<keyword evidence="5 10" id="KW-0067">ATP-binding</keyword>
<keyword evidence="9" id="KW-0028">Amino-acid biosynthesis</keyword>